<evidence type="ECO:0000256" key="2">
    <source>
        <dbReference type="ARBA" id="ARBA00022840"/>
    </source>
</evidence>
<name>A0A0R3W392_TAEAS</name>
<reference evidence="5 6" key="2">
    <citation type="submission" date="2018-11" db="EMBL/GenBank/DDBJ databases">
        <authorList>
            <consortium name="Pathogen Informatics"/>
        </authorList>
    </citation>
    <scope>NUCLEOTIDE SEQUENCE [LARGE SCALE GENOMIC DNA]</scope>
</reference>
<evidence type="ECO:0000259" key="4">
    <source>
        <dbReference type="SMART" id="SM00382"/>
    </source>
</evidence>
<dbReference type="GO" id="GO:0005524">
    <property type="term" value="F:ATP binding"/>
    <property type="evidence" value="ECO:0007669"/>
    <property type="project" value="UniProtKB-KW"/>
</dbReference>
<dbReference type="OrthoDB" id="3046016at2759"/>
<feature type="domain" description="AAA+ ATPase" evidence="4">
    <location>
        <begin position="379"/>
        <end position="517"/>
    </location>
</feature>
<dbReference type="Gene3D" id="3.40.50.300">
    <property type="entry name" value="P-loop containing nucleotide triphosphate hydrolases"/>
    <property type="match status" value="1"/>
</dbReference>
<evidence type="ECO:0000256" key="1">
    <source>
        <dbReference type="ARBA" id="ARBA00022741"/>
    </source>
</evidence>
<keyword evidence="1" id="KW-0547">Nucleotide-binding</keyword>
<dbReference type="WBParaSite" id="TASK_0000436901-mRNA-1">
    <property type="protein sequence ID" value="TASK_0000436901-mRNA-1"/>
    <property type="gene ID" value="TASK_0000436901"/>
</dbReference>
<dbReference type="InterPro" id="IPR003959">
    <property type="entry name" value="ATPase_AAA_core"/>
</dbReference>
<reference evidence="7" key="1">
    <citation type="submission" date="2017-02" db="UniProtKB">
        <authorList>
            <consortium name="WormBaseParasite"/>
        </authorList>
    </citation>
    <scope>IDENTIFICATION</scope>
</reference>
<evidence type="ECO:0000313" key="6">
    <source>
        <dbReference type="Proteomes" id="UP000282613"/>
    </source>
</evidence>
<dbReference type="Gene3D" id="1.10.8.60">
    <property type="match status" value="1"/>
</dbReference>
<dbReference type="FunFam" id="1.10.8.60:FF:000064">
    <property type="entry name" value="IQ motif containing with AAA domain 1"/>
    <property type="match status" value="1"/>
</dbReference>
<dbReference type="EMBL" id="UYRS01018344">
    <property type="protein sequence ID" value="VDK33316.1"/>
    <property type="molecule type" value="Genomic_DNA"/>
</dbReference>
<dbReference type="AlphaFoldDB" id="A0A0R3W392"/>
<dbReference type="GO" id="GO:0016887">
    <property type="term" value="F:ATP hydrolysis activity"/>
    <property type="evidence" value="ECO:0007669"/>
    <property type="project" value="InterPro"/>
</dbReference>
<keyword evidence="6" id="KW-1185">Reference proteome</keyword>
<keyword evidence="2" id="KW-0067">ATP-binding</keyword>
<dbReference type="InterPro" id="IPR052267">
    <property type="entry name" value="N-DRC_Component"/>
</dbReference>
<feature type="region of interest" description="Disordered" evidence="3">
    <location>
        <begin position="280"/>
        <end position="299"/>
    </location>
</feature>
<dbReference type="STRING" id="60517.A0A0R3W392"/>
<dbReference type="Pfam" id="PF00004">
    <property type="entry name" value="AAA"/>
    <property type="match status" value="1"/>
</dbReference>
<protein>
    <submittedName>
        <fullName evidence="7">AAA domain-containing protein</fullName>
    </submittedName>
</protein>
<dbReference type="InterPro" id="IPR027417">
    <property type="entry name" value="P-loop_NTPase"/>
</dbReference>
<dbReference type="InterPro" id="IPR003593">
    <property type="entry name" value="AAA+_ATPase"/>
</dbReference>
<evidence type="ECO:0000313" key="7">
    <source>
        <dbReference type="WBParaSite" id="TASK_0000436901-mRNA-1"/>
    </source>
</evidence>
<feature type="region of interest" description="Disordered" evidence="3">
    <location>
        <begin position="234"/>
        <end position="256"/>
    </location>
</feature>
<evidence type="ECO:0000256" key="3">
    <source>
        <dbReference type="SAM" id="MobiDB-lite"/>
    </source>
</evidence>
<accession>A0A0R3W392</accession>
<dbReference type="Proteomes" id="UP000282613">
    <property type="component" value="Unassembled WGS sequence"/>
</dbReference>
<organism evidence="7">
    <name type="scientific">Taenia asiatica</name>
    <name type="common">Asian tapeworm</name>
    <dbReference type="NCBI Taxonomy" id="60517"/>
    <lineage>
        <taxon>Eukaryota</taxon>
        <taxon>Metazoa</taxon>
        <taxon>Spiralia</taxon>
        <taxon>Lophotrochozoa</taxon>
        <taxon>Platyhelminthes</taxon>
        <taxon>Cestoda</taxon>
        <taxon>Eucestoda</taxon>
        <taxon>Cyclophyllidea</taxon>
        <taxon>Taeniidae</taxon>
        <taxon>Taenia</taxon>
    </lineage>
</organism>
<sequence>MVKLDLSEYHYFDDIILELKLTPSEIQVPIPKYFVVDAQNTIRDRHAFIASVRSQLGATLVEEEEPMSVEEAVLIIQRHERARQGRLRAKYMQEIRTQEEAEMNPENRLKDALNPQDAATVIQKEPMNLHYNSVVSNITKMARKIESQRRVAQSMNQNEYEQALVKVKEKIRLTEGTDMQERMEEQIRQWFLECRDANDVFPDYPSVEEGGSQWLFKPKPPELLAQEEEERIAAERRRKEKEMKDSGKKIETEKKKKVDDLMRQELRNLKIAIDGQRQKRINKRKVKKPKAKRKKGGLKDLTKDRTLESVYEELVIEDVIKKPQTVNLDQYYGEYSYLGTTLKENMIEPQPSLSDVKQLVTLYGILPLGSPDVHARVSLTRSILLAGPSGTGKKTLVHAICTETGANLFDLTAENIMGKYTGKEATRLLVNMVFKAARLLQPSVIMVDQCEKMFGKKIPKTDKTDPKRLRRELPKAVKTIKQGDRILLVGCTHAPFDAQVKPFCKLYDRIILLPRPDYASRYLIWKVVIVKNGGVLTDALDISSLAKVSDGYTMGMMDRACKEVLTERRLALLDKVPLVASELITPLSRMDPVFLEEEEAYKKWYRKTPLGKKKMKAIEEAEVAQKKAAKPKPK</sequence>
<gene>
    <name evidence="5" type="ORF">TASK_LOCUS4370</name>
</gene>
<dbReference type="PANTHER" id="PTHR14690">
    <property type="entry name" value="IQ MOTIF CONTAINING WITH AAA DOMAIN 1"/>
    <property type="match status" value="1"/>
</dbReference>
<dbReference type="SMART" id="SM00382">
    <property type="entry name" value="AAA"/>
    <property type="match status" value="1"/>
</dbReference>
<dbReference type="SUPFAM" id="SSF52540">
    <property type="entry name" value="P-loop containing nucleoside triphosphate hydrolases"/>
    <property type="match status" value="1"/>
</dbReference>
<dbReference type="PANTHER" id="PTHR14690:SF0">
    <property type="entry name" value="IQ MOTIF CONTAINING WITH AAA DOMAIN 1"/>
    <property type="match status" value="1"/>
</dbReference>
<feature type="compositionally biased region" description="Basic residues" evidence="3">
    <location>
        <begin position="280"/>
        <end position="296"/>
    </location>
</feature>
<evidence type="ECO:0000313" key="5">
    <source>
        <dbReference type="EMBL" id="VDK33316.1"/>
    </source>
</evidence>
<proteinExistence type="predicted"/>